<organism evidence="1 2">
    <name type="scientific">Oopsacas minuta</name>
    <dbReference type="NCBI Taxonomy" id="111878"/>
    <lineage>
        <taxon>Eukaryota</taxon>
        <taxon>Metazoa</taxon>
        <taxon>Porifera</taxon>
        <taxon>Hexactinellida</taxon>
        <taxon>Hexasterophora</taxon>
        <taxon>Lyssacinosida</taxon>
        <taxon>Leucopsacidae</taxon>
        <taxon>Oopsacas</taxon>
    </lineage>
</organism>
<keyword evidence="2" id="KW-1185">Reference proteome</keyword>
<dbReference type="EMBL" id="JAKMXF010000222">
    <property type="protein sequence ID" value="KAI6654340.1"/>
    <property type="molecule type" value="Genomic_DNA"/>
</dbReference>
<dbReference type="Proteomes" id="UP001165289">
    <property type="component" value="Unassembled WGS sequence"/>
</dbReference>
<name>A0AAV7K170_9METZ</name>
<gene>
    <name evidence="1" type="ORF">LOD99_737</name>
</gene>
<sequence>MKEVAPIYHSKIRELRVLAKVRPETWMEQCDDRPPTIYFRVKCYIIAHASLPGLFRMFLIWWWTKEVSGVGIVRDNVNGQYGDSSNTKL</sequence>
<reference evidence="1 2" key="1">
    <citation type="journal article" date="2023" name="BMC Biol.">
        <title>The compact genome of the sponge Oopsacas minuta (Hexactinellida) is lacking key metazoan core genes.</title>
        <authorList>
            <person name="Santini S."/>
            <person name="Schenkelaars Q."/>
            <person name="Jourda C."/>
            <person name="Duchesne M."/>
            <person name="Belahbib H."/>
            <person name="Rocher C."/>
            <person name="Selva M."/>
            <person name="Riesgo A."/>
            <person name="Vervoort M."/>
            <person name="Leys S.P."/>
            <person name="Kodjabachian L."/>
            <person name="Le Bivic A."/>
            <person name="Borchiellini C."/>
            <person name="Claverie J.M."/>
            <person name="Renard E."/>
        </authorList>
    </citation>
    <scope>NUCLEOTIDE SEQUENCE [LARGE SCALE GENOMIC DNA]</scope>
    <source>
        <strain evidence="1">SPO-2</strain>
    </source>
</reference>
<accession>A0AAV7K170</accession>
<evidence type="ECO:0000313" key="2">
    <source>
        <dbReference type="Proteomes" id="UP001165289"/>
    </source>
</evidence>
<evidence type="ECO:0000313" key="1">
    <source>
        <dbReference type="EMBL" id="KAI6654340.1"/>
    </source>
</evidence>
<dbReference type="AlphaFoldDB" id="A0AAV7K170"/>
<proteinExistence type="predicted"/>
<comment type="caution">
    <text evidence="1">The sequence shown here is derived from an EMBL/GenBank/DDBJ whole genome shotgun (WGS) entry which is preliminary data.</text>
</comment>
<protein>
    <submittedName>
        <fullName evidence="1">Uncharacterized protein</fullName>
    </submittedName>
</protein>